<proteinExistence type="predicted"/>
<dbReference type="Proteomes" id="UP000262878">
    <property type="component" value="Unassembled WGS sequence"/>
</dbReference>
<accession>A0A348WLJ7</accession>
<gene>
    <name evidence="17" type="ORF">DCR58_01345</name>
</gene>
<keyword evidence="7" id="KW-0378">Hydrolase</keyword>
<dbReference type="SMART" id="SM00388">
    <property type="entry name" value="HisKA"/>
    <property type="match status" value="1"/>
</dbReference>
<dbReference type="Pfam" id="PF00989">
    <property type="entry name" value="PAS"/>
    <property type="match status" value="1"/>
</dbReference>
<dbReference type="SUPFAM" id="SSF47384">
    <property type="entry name" value="Homodimeric domain of signal transducing histidine kinase"/>
    <property type="match status" value="1"/>
</dbReference>
<dbReference type="STRING" id="314276.OS145_08983"/>
<evidence type="ECO:0000313" key="18">
    <source>
        <dbReference type="Proteomes" id="UP000262878"/>
    </source>
</evidence>
<dbReference type="InterPro" id="IPR035965">
    <property type="entry name" value="PAS-like_dom_sf"/>
</dbReference>
<keyword evidence="9" id="KW-0902">Two-component regulatory system</keyword>
<dbReference type="Pfam" id="PF02518">
    <property type="entry name" value="HATPase_c"/>
    <property type="match status" value="1"/>
</dbReference>
<dbReference type="GO" id="GO:0016787">
    <property type="term" value="F:hydrolase activity"/>
    <property type="evidence" value="ECO:0007669"/>
    <property type="project" value="UniProtKB-KW"/>
</dbReference>
<keyword evidence="3" id="KW-0597">Phosphoprotein</keyword>
<comment type="caution">
    <text evidence="17">The sequence shown here is derived from an EMBL/GenBank/DDBJ whole genome shotgun (WGS) entry which is preliminary data.</text>
</comment>
<dbReference type="SUPFAM" id="SSF55785">
    <property type="entry name" value="PYP-like sensor domain (PAS domain)"/>
    <property type="match status" value="1"/>
</dbReference>
<evidence type="ECO:0000256" key="6">
    <source>
        <dbReference type="ARBA" id="ARBA00022777"/>
    </source>
</evidence>
<dbReference type="CDD" id="cd00082">
    <property type="entry name" value="HisKA"/>
    <property type="match status" value="1"/>
</dbReference>
<dbReference type="InterPro" id="IPR005467">
    <property type="entry name" value="His_kinase_dom"/>
</dbReference>
<comment type="function">
    <text evidence="11">Member of the two-component regulatory system NtrB/NtrC, which controls expression of the nitrogen-regulated (ntr) genes in response to nitrogen limitation. Under conditions of nitrogen limitation, NtrB autophosphorylates and transfers the phosphoryl group to NtrC. In the presence of nitrogen, acts as a phosphatase that dephosphorylates and inactivates NtrC.</text>
</comment>
<evidence type="ECO:0000256" key="3">
    <source>
        <dbReference type="ARBA" id="ARBA00022553"/>
    </source>
</evidence>
<evidence type="ECO:0000256" key="10">
    <source>
        <dbReference type="ARBA" id="ARBA00023231"/>
    </source>
</evidence>
<dbReference type="Gene3D" id="3.30.450.20">
    <property type="entry name" value="PAS domain"/>
    <property type="match status" value="1"/>
</dbReference>
<dbReference type="GO" id="GO:0006355">
    <property type="term" value="P:regulation of DNA-templated transcription"/>
    <property type="evidence" value="ECO:0007669"/>
    <property type="project" value="InterPro"/>
</dbReference>
<evidence type="ECO:0000313" key="17">
    <source>
        <dbReference type="EMBL" id="HAR55409.1"/>
    </source>
</evidence>
<dbReference type="PROSITE" id="PS50112">
    <property type="entry name" value="PAS"/>
    <property type="match status" value="1"/>
</dbReference>
<dbReference type="PROSITE" id="PS50109">
    <property type="entry name" value="HIS_KIN"/>
    <property type="match status" value="1"/>
</dbReference>
<evidence type="ECO:0000256" key="2">
    <source>
        <dbReference type="ARBA" id="ARBA00012438"/>
    </source>
</evidence>
<dbReference type="SMART" id="SM00387">
    <property type="entry name" value="HATPase_c"/>
    <property type="match status" value="1"/>
</dbReference>
<dbReference type="AlphaFoldDB" id="A0A348WLJ7"/>
<evidence type="ECO:0000256" key="5">
    <source>
        <dbReference type="ARBA" id="ARBA00022741"/>
    </source>
</evidence>
<evidence type="ECO:0000256" key="7">
    <source>
        <dbReference type="ARBA" id="ARBA00022801"/>
    </source>
</evidence>
<evidence type="ECO:0000256" key="9">
    <source>
        <dbReference type="ARBA" id="ARBA00023012"/>
    </source>
</evidence>
<dbReference type="PRINTS" id="PR00344">
    <property type="entry name" value="BCTRLSENSOR"/>
</dbReference>
<dbReference type="PANTHER" id="PTHR43065:SF16">
    <property type="entry name" value="SENSORY HISTIDINE KINASE_PHOSPHATASE NTRB"/>
    <property type="match status" value="1"/>
</dbReference>
<keyword evidence="6" id="KW-0418">Kinase</keyword>
<dbReference type="GO" id="GO:0000155">
    <property type="term" value="F:phosphorelay sensor kinase activity"/>
    <property type="evidence" value="ECO:0007669"/>
    <property type="project" value="InterPro"/>
</dbReference>
<dbReference type="Gene3D" id="3.30.565.10">
    <property type="entry name" value="Histidine kinase-like ATPase, C-terminal domain"/>
    <property type="match status" value="1"/>
</dbReference>
<sequence>MNLASILNQLLTGVVIVDDQWIVRYVNAAAESIFDHSAKRLIGEPFAEAYYESDLPLSTLQNCLSEDQTVVNSEASFFLHSGQRVTTEVSIQSLHDDAKKHWLIELKQVDLQRQISRETQQQQQLFATQSLLRGMAHEIKNPLGGLRGAAQLLALELPDEELKEYTDLIVTQADRLRTLIDRMMGPVQAEQKRETNLHELLERVAKTVRYEYGERLSIKRDYDPSLPELWAMAESCEQVFLNIAQNAAQALNGEGQITFKSRIEHQLTLLGRRYRQCAVISIIDDGPGIDDAIKASLFYPMVSGRAEGTGLGLSMAHSLVHQHQGKIEVDSEPGNTVFRIYLPYQRQVTEEANL</sequence>
<dbReference type="NCBIfam" id="NF008293">
    <property type="entry name" value="PRK11073.1"/>
    <property type="match status" value="1"/>
</dbReference>
<evidence type="ECO:0000256" key="11">
    <source>
        <dbReference type="ARBA" id="ARBA00037696"/>
    </source>
</evidence>
<dbReference type="Pfam" id="PF00512">
    <property type="entry name" value="HisKA"/>
    <property type="match status" value="1"/>
</dbReference>
<dbReference type="InterPro" id="IPR036097">
    <property type="entry name" value="HisK_dim/P_sf"/>
</dbReference>
<name>A0A348WLJ7_9GAMM</name>
<evidence type="ECO:0000256" key="1">
    <source>
        <dbReference type="ARBA" id="ARBA00000085"/>
    </source>
</evidence>
<dbReference type="CDD" id="cd00130">
    <property type="entry name" value="PAS"/>
    <property type="match status" value="1"/>
</dbReference>
<evidence type="ECO:0000256" key="14">
    <source>
        <dbReference type="ARBA" id="ARBA00043094"/>
    </source>
</evidence>
<organism evidence="17 18">
    <name type="scientific">Idiomarina baltica</name>
    <dbReference type="NCBI Taxonomy" id="190892"/>
    <lineage>
        <taxon>Bacteria</taxon>
        <taxon>Pseudomonadati</taxon>
        <taxon>Pseudomonadota</taxon>
        <taxon>Gammaproteobacteria</taxon>
        <taxon>Alteromonadales</taxon>
        <taxon>Idiomarinaceae</taxon>
        <taxon>Idiomarina</taxon>
    </lineage>
</organism>
<evidence type="ECO:0000256" key="8">
    <source>
        <dbReference type="ARBA" id="ARBA00022840"/>
    </source>
</evidence>
<feature type="domain" description="PAS" evidence="16">
    <location>
        <begin position="1"/>
        <end position="54"/>
    </location>
</feature>
<feature type="domain" description="Histidine kinase" evidence="15">
    <location>
        <begin position="134"/>
        <end position="346"/>
    </location>
</feature>
<dbReference type="PANTHER" id="PTHR43065">
    <property type="entry name" value="SENSOR HISTIDINE KINASE"/>
    <property type="match status" value="1"/>
</dbReference>
<dbReference type="RefSeq" id="WP_006954566.1">
    <property type="nucleotide sequence ID" value="NZ_DBGH01000050.1"/>
</dbReference>
<dbReference type="GO" id="GO:0005524">
    <property type="term" value="F:ATP binding"/>
    <property type="evidence" value="ECO:0007669"/>
    <property type="project" value="UniProtKB-KW"/>
</dbReference>
<dbReference type="InterPro" id="IPR036890">
    <property type="entry name" value="HATPase_C_sf"/>
</dbReference>
<dbReference type="SUPFAM" id="SSF55874">
    <property type="entry name" value="ATPase domain of HSP90 chaperone/DNA topoisomerase II/histidine kinase"/>
    <property type="match status" value="1"/>
</dbReference>
<dbReference type="InterPro" id="IPR000014">
    <property type="entry name" value="PAS"/>
</dbReference>
<evidence type="ECO:0000259" key="16">
    <source>
        <dbReference type="PROSITE" id="PS50112"/>
    </source>
</evidence>
<dbReference type="NCBIfam" id="TIGR00229">
    <property type="entry name" value="sensory_box"/>
    <property type="match status" value="1"/>
</dbReference>
<keyword evidence="4" id="KW-0808">Transferase</keyword>
<comment type="catalytic activity">
    <reaction evidence="1">
        <text>ATP + protein L-histidine = ADP + protein N-phospho-L-histidine.</text>
        <dbReference type="EC" id="2.7.13.3"/>
    </reaction>
</comment>
<keyword evidence="10" id="KW-0535">Nitrogen fixation</keyword>
<dbReference type="EC" id="2.7.13.3" evidence="2"/>
<evidence type="ECO:0000259" key="15">
    <source>
        <dbReference type="PROSITE" id="PS50109"/>
    </source>
</evidence>
<protein>
    <recommendedName>
        <fullName evidence="12">Sensory histidine kinase/phosphatase NtrB</fullName>
        <ecNumber evidence="2">2.7.13.3</ecNumber>
    </recommendedName>
    <alternativeName>
        <fullName evidence="13">Nitrogen regulation protein NR(II)</fullName>
    </alternativeName>
    <alternativeName>
        <fullName evidence="14">Nitrogen regulator II</fullName>
    </alternativeName>
</protein>
<dbReference type="InterPro" id="IPR013767">
    <property type="entry name" value="PAS_fold"/>
</dbReference>
<dbReference type="InterPro" id="IPR003594">
    <property type="entry name" value="HATPase_dom"/>
</dbReference>
<reference evidence="17 18" key="1">
    <citation type="journal article" date="2018" name="Nat. Biotechnol.">
        <title>A standardized bacterial taxonomy based on genome phylogeny substantially revises the tree of life.</title>
        <authorList>
            <person name="Parks D.H."/>
            <person name="Chuvochina M."/>
            <person name="Waite D.W."/>
            <person name="Rinke C."/>
            <person name="Skarshewski A."/>
            <person name="Chaumeil P.A."/>
            <person name="Hugenholtz P."/>
        </authorList>
    </citation>
    <scope>NUCLEOTIDE SEQUENCE [LARGE SCALE GENOMIC DNA]</scope>
    <source>
        <strain evidence="17">UBA9360</strain>
    </source>
</reference>
<dbReference type="Gene3D" id="1.10.287.130">
    <property type="match status" value="1"/>
</dbReference>
<keyword evidence="5" id="KW-0547">Nucleotide-binding</keyword>
<evidence type="ECO:0000256" key="13">
    <source>
        <dbReference type="ARBA" id="ARBA00042313"/>
    </source>
</evidence>
<dbReference type="InterPro" id="IPR004358">
    <property type="entry name" value="Sig_transdc_His_kin-like_C"/>
</dbReference>
<dbReference type="InterPro" id="IPR003661">
    <property type="entry name" value="HisK_dim/P_dom"/>
</dbReference>
<dbReference type="EMBL" id="DMUP01000032">
    <property type="protein sequence ID" value="HAR55409.1"/>
    <property type="molecule type" value="Genomic_DNA"/>
</dbReference>
<evidence type="ECO:0000256" key="12">
    <source>
        <dbReference type="ARBA" id="ARBA00039567"/>
    </source>
</evidence>
<evidence type="ECO:0000256" key="4">
    <source>
        <dbReference type="ARBA" id="ARBA00022679"/>
    </source>
</evidence>
<keyword evidence="8" id="KW-0067">ATP-binding</keyword>
<dbReference type="SMART" id="SM00091">
    <property type="entry name" value="PAS"/>
    <property type="match status" value="1"/>
</dbReference>